<sequence>MRDYDYNLYLEQRKLADMITRHAELDDVRITLASGARANEAVVQGLHPLHYAVYEKYVECVKLLLAKGADPNAAVHYRDSVSMYTGIQRSYLTEIPFIDDIGYSPVHLAAERGYRDILEMLIDYGGQTTFREKVACTAEQPLPPPETTVDEPLRLAIKNGHFDCAELLLKRGANANAKYFLGSEINFVDPVTQPDFLDLLLRHGADPDSADRSGRTPIMFAARHPDAVQAVKILILHGADVNAQASSRQDYRSVLHYAVLGGNIDVVRLLIKEGARVSMPPDYAHPQPLDFAILKDDLKMVKLLIDSGANVNDVGSPLIGSALHVACCGGDLRNQLEIVETLLKGSADPNCATFNEEGQLLAPPLGEYLWNIERPHRPEIVNLILKYGGRVVMRTQNQDPQGILRSVVRIPVSERDIFTRLLEAGEGYSPLAIYRLPNLSPWTKDTLLWSGTRPLPLRHQARLVVRRQLGQVLPEKVALLPIAPKLKEYILMQNITLSHNRYHSEDNL</sequence>
<evidence type="ECO:0000256" key="1">
    <source>
        <dbReference type="ARBA" id="ARBA00022737"/>
    </source>
</evidence>
<dbReference type="SUPFAM" id="SSF48403">
    <property type="entry name" value="Ankyrin repeat"/>
    <property type="match status" value="1"/>
</dbReference>
<reference evidence="6" key="1">
    <citation type="submission" date="2017-01" db="EMBL/GenBank/DDBJ databases">
        <title>Comparative genomics of anhydrobiosis in the tardigrade Hypsibius dujardini.</title>
        <authorList>
            <person name="Yoshida Y."/>
            <person name="Koutsovoulos G."/>
            <person name="Laetsch D."/>
            <person name="Stevens L."/>
            <person name="Kumar S."/>
            <person name="Horikawa D."/>
            <person name="Ishino K."/>
            <person name="Komine S."/>
            <person name="Tomita M."/>
            <person name="Blaxter M."/>
            <person name="Arakawa K."/>
        </authorList>
    </citation>
    <scope>NUCLEOTIDE SEQUENCE [LARGE SCALE GENOMIC DNA]</scope>
    <source>
        <strain evidence="6">Z151</strain>
    </source>
</reference>
<dbReference type="PROSITE" id="PS50297">
    <property type="entry name" value="ANK_REP_REGION"/>
    <property type="match status" value="6"/>
</dbReference>
<dbReference type="CDD" id="cd03587">
    <property type="entry name" value="SOCS"/>
    <property type="match status" value="1"/>
</dbReference>
<dbReference type="PROSITE" id="PS50225">
    <property type="entry name" value="SOCS"/>
    <property type="match status" value="1"/>
</dbReference>
<feature type="repeat" description="ANK" evidence="3">
    <location>
        <begin position="250"/>
        <end position="282"/>
    </location>
</feature>
<dbReference type="PROSITE" id="PS50088">
    <property type="entry name" value="ANK_REPEAT"/>
    <property type="match status" value="6"/>
</dbReference>
<evidence type="ECO:0000256" key="3">
    <source>
        <dbReference type="PROSITE-ProRule" id="PRU00023"/>
    </source>
</evidence>
<protein>
    <submittedName>
        <fullName evidence="5">Ankyrin-3</fullName>
    </submittedName>
</protein>
<feature type="repeat" description="ANK" evidence="3">
    <location>
        <begin position="44"/>
        <end position="76"/>
    </location>
</feature>
<dbReference type="Gene3D" id="1.25.40.20">
    <property type="entry name" value="Ankyrin repeat-containing domain"/>
    <property type="match status" value="2"/>
</dbReference>
<dbReference type="Pfam" id="PF12796">
    <property type="entry name" value="Ank_2"/>
    <property type="match status" value="2"/>
</dbReference>
<dbReference type="PRINTS" id="PR01415">
    <property type="entry name" value="ANKYRIN"/>
</dbReference>
<gene>
    <name evidence="5" type="ORF">BV898_17079</name>
</gene>
<dbReference type="OrthoDB" id="366390at2759"/>
<feature type="repeat" description="ANK" evidence="3">
    <location>
        <begin position="213"/>
        <end position="246"/>
    </location>
</feature>
<dbReference type="Pfam" id="PF00023">
    <property type="entry name" value="Ank"/>
    <property type="match status" value="2"/>
</dbReference>
<proteinExistence type="predicted"/>
<dbReference type="InterPro" id="IPR002110">
    <property type="entry name" value="Ankyrin_rpt"/>
</dbReference>
<dbReference type="PANTHER" id="PTHR24198">
    <property type="entry name" value="ANKYRIN REPEAT AND PROTEIN KINASE DOMAIN-CONTAINING PROTEIN"/>
    <property type="match status" value="1"/>
</dbReference>
<dbReference type="Proteomes" id="UP000192578">
    <property type="component" value="Unassembled WGS sequence"/>
</dbReference>
<accession>A0A9X6NLN8</accession>
<feature type="repeat" description="ANK" evidence="3">
    <location>
        <begin position="148"/>
        <end position="180"/>
    </location>
</feature>
<feature type="domain" description="SOCS box" evidence="4">
    <location>
        <begin position="448"/>
        <end position="496"/>
    </location>
</feature>
<dbReference type="SMART" id="SM00248">
    <property type="entry name" value="ANK"/>
    <property type="match status" value="7"/>
</dbReference>
<dbReference type="AlphaFoldDB" id="A0A9X6NLN8"/>
<dbReference type="InterPro" id="IPR001496">
    <property type="entry name" value="SOCS_box"/>
</dbReference>
<evidence type="ECO:0000313" key="6">
    <source>
        <dbReference type="Proteomes" id="UP000192578"/>
    </source>
</evidence>
<keyword evidence="2 3" id="KW-0040">ANK repeat</keyword>
<dbReference type="PANTHER" id="PTHR24198:SF165">
    <property type="entry name" value="ANKYRIN REPEAT-CONTAINING PROTEIN-RELATED"/>
    <property type="match status" value="1"/>
</dbReference>
<comment type="caution">
    <text evidence="5">The sequence shown here is derived from an EMBL/GenBank/DDBJ whole genome shotgun (WGS) entry which is preliminary data.</text>
</comment>
<organism evidence="5 6">
    <name type="scientific">Hypsibius exemplaris</name>
    <name type="common">Freshwater tardigrade</name>
    <dbReference type="NCBI Taxonomy" id="2072580"/>
    <lineage>
        <taxon>Eukaryota</taxon>
        <taxon>Metazoa</taxon>
        <taxon>Ecdysozoa</taxon>
        <taxon>Tardigrada</taxon>
        <taxon>Eutardigrada</taxon>
        <taxon>Parachela</taxon>
        <taxon>Hypsibioidea</taxon>
        <taxon>Hypsibiidae</taxon>
        <taxon>Hypsibius</taxon>
    </lineage>
</organism>
<dbReference type="SMART" id="SM00969">
    <property type="entry name" value="SOCS_box"/>
    <property type="match status" value="1"/>
</dbReference>
<feature type="repeat" description="ANK" evidence="3">
    <location>
        <begin position="101"/>
        <end position="133"/>
    </location>
</feature>
<keyword evidence="1" id="KW-0677">Repeat</keyword>
<feature type="repeat" description="ANK" evidence="3">
    <location>
        <begin position="284"/>
        <end position="316"/>
    </location>
</feature>
<name>A0A9X6NLN8_HYPEX</name>
<evidence type="ECO:0000259" key="4">
    <source>
        <dbReference type="PROSITE" id="PS50225"/>
    </source>
</evidence>
<evidence type="ECO:0000313" key="5">
    <source>
        <dbReference type="EMBL" id="OWA52631.1"/>
    </source>
</evidence>
<dbReference type="Pfam" id="PF07525">
    <property type="entry name" value="SOCS_box"/>
    <property type="match status" value="1"/>
</dbReference>
<dbReference type="InterPro" id="IPR036770">
    <property type="entry name" value="Ankyrin_rpt-contain_sf"/>
</dbReference>
<evidence type="ECO:0000256" key="2">
    <source>
        <dbReference type="ARBA" id="ARBA00023043"/>
    </source>
</evidence>
<dbReference type="EMBL" id="MTYJ01000278">
    <property type="protein sequence ID" value="OWA52631.1"/>
    <property type="molecule type" value="Genomic_DNA"/>
</dbReference>
<keyword evidence="6" id="KW-1185">Reference proteome</keyword>